<accession>A0A426YR56</accession>
<dbReference type="InterPro" id="IPR012876">
    <property type="entry name" value="DUF1677_pln"/>
</dbReference>
<reference evidence="1 2" key="1">
    <citation type="journal article" date="2014" name="Agronomy (Basel)">
        <title>A Draft Genome Sequence for Ensete ventricosum, the Drought-Tolerant Tree Against Hunger.</title>
        <authorList>
            <person name="Harrison J."/>
            <person name="Moore K.A."/>
            <person name="Paszkiewicz K."/>
            <person name="Jones T."/>
            <person name="Grant M."/>
            <person name="Ambacheew D."/>
            <person name="Muzemil S."/>
            <person name="Studholme D.J."/>
        </authorList>
    </citation>
    <scope>NUCLEOTIDE SEQUENCE [LARGE SCALE GENOMIC DNA]</scope>
</reference>
<organism evidence="1 2">
    <name type="scientific">Ensete ventricosum</name>
    <name type="common">Abyssinian banana</name>
    <name type="synonym">Musa ensete</name>
    <dbReference type="NCBI Taxonomy" id="4639"/>
    <lineage>
        <taxon>Eukaryota</taxon>
        <taxon>Viridiplantae</taxon>
        <taxon>Streptophyta</taxon>
        <taxon>Embryophyta</taxon>
        <taxon>Tracheophyta</taxon>
        <taxon>Spermatophyta</taxon>
        <taxon>Magnoliopsida</taxon>
        <taxon>Liliopsida</taxon>
        <taxon>Zingiberales</taxon>
        <taxon>Musaceae</taxon>
        <taxon>Ensete</taxon>
    </lineage>
</organism>
<name>A0A426YR56_ENSVE</name>
<dbReference type="PANTHER" id="PTHR33108">
    <property type="entry name" value="OS01G0745000 PROTEIN"/>
    <property type="match status" value="1"/>
</dbReference>
<evidence type="ECO:0000313" key="2">
    <source>
        <dbReference type="Proteomes" id="UP000287651"/>
    </source>
</evidence>
<proteinExistence type="predicted"/>
<dbReference type="EMBL" id="AMZH03010736">
    <property type="protein sequence ID" value="RRT54182.1"/>
    <property type="molecule type" value="Genomic_DNA"/>
</dbReference>
<gene>
    <name evidence="1" type="ORF">B296_00029222</name>
</gene>
<sequence>MSSKLSHGLHISEVTDVILGAEDKITRRGCGRGEEMAAGNGEVVKVAECGCCGMWEECTVEYIGWVKEQFGGVWVCGLCTEAIKDEQARLGVGVEAAMMVHAKFRQVASIDPTVRIALSLLHFFKKMISSCDRILWLGEGLKQKRYERCESGPTGAPLAVLVLAVSPKPPPPILGDYSLWPFVSSAAPVLALLSHSLACAGFLSGTAERKKEAGTATEACRRRGLFLKK</sequence>
<evidence type="ECO:0000313" key="1">
    <source>
        <dbReference type="EMBL" id="RRT54182.1"/>
    </source>
</evidence>
<dbReference type="Pfam" id="PF07911">
    <property type="entry name" value="DUF1677"/>
    <property type="match status" value="1"/>
</dbReference>
<comment type="caution">
    <text evidence="1">The sequence shown here is derived from an EMBL/GenBank/DDBJ whole genome shotgun (WGS) entry which is preliminary data.</text>
</comment>
<dbReference type="PANTHER" id="PTHR33108:SF42">
    <property type="entry name" value="(WILD MALAYSIAN BANANA) HYPOTHETICAL PROTEIN"/>
    <property type="match status" value="1"/>
</dbReference>
<dbReference type="Proteomes" id="UP000287651">
    <property type="component" value="Unassembled WGS sequence"/>
</dbReference>
<dbReference type="AlphaFoldDB" id="A0A426YR56"/>
<protein>
    <submittedName>
        <fullName evidence="1">Uncharacterized protein</fullName>
    </submittedName>
</protein>